<accession>A0A0R1WME7</accession>
<feature type="domain" description="N-acetyltransferase" evidence="1">
    <location>
        <begin position="5"/>
        <end position="145"/>
    </location>
</feature>
<evidence type="ECO:0000313" key="2">
    <source>
        <dbReference type="EMBL" id="KRM16955.1"/>
    </source>
</evidence>
<dbReference type="PATRIC" id="fig|1423779.3.peg.116"/>
<evidence type="ECO:0000259" key="1">
    <source>
        <dbReference type="PROSITE" id="PS51186"/>
    </source>
</evidence>
<dbReference type="RefSeq" id="WP_003713817.1">
    <property type="nucleotide sequence ID" value="NZ_AZGE01000001.1"/>
</dbReference>
<comment type="caution">
    <text evidence="2">The sequence shown here is derived from an EMBL/GenBank/DDBJ whole genome shotgun (WGS) entry which is preliminary data.</text>
</comment>
<dbReference type="PROSITE" id="PS51186">
    <property type="entry name" value="GNAT"/>
    <property type="match status" value="1"/>
</dbReference>
<protein>
    <submittedName>
        <fullName evidence="2">Acetyltransferase, GNAT family</fullName>
    </submittedName>
</protein>
<name>A0A0R1WME7_9LACO</name>
<dbReference type="GO" id="GO:0016747">
    <property type="term" value="F:acyltransferase activity, transferring groups other than amino-acyl groups"/>
    <property type="evidence" value="ECO:0007669"/>
    <property type="project" value="InterPro"/>
</dbReference>
<dbReference type="Gene3D" id="3.40.630.30">
    <property type="match status" value="1"/>
</dbReference>
<proteinExistence type="predicted"/>
<keyword evidence="2" id="KW-0808">Transferase</keyword>
<dbReference type="InterPro" id="IPR016181">
    <property type="entry name" value="Acyl_CoA_acyltransferase"/>
</dbReference>
<dbReference type="EMBL" id="AZGE01000001">
    <property type="protein sequence ID" value="KRM16955.1"/>
    <property type="molecule type" value="Genomic_DNA"/>
</dbReference>
<dbReference type="SUPFAM" id="SSF55729">
    <property type="entry name" value="Acyl-CoA N-acyltransferases (Nat)"/>
    <property type="match status" value="1"/>
</dbReference>
<dbReference type="Proteomes" id="UP000050973">
    <property type="component" value="Unassembled WGS sequence"/>
</dbReference>
<evidence type="ECO:0000313" key="3">
    <source>
        <dbReference type="Proteomes" id="UP000050973"/>
    </source>
</evidence>
<reference evidence="2 3" key="1">
    <citation type="journal article" date="2015" name="Genome Announc.">
        <title>Expanding the biotechnology potential of lactobacilli through comparative genomics of 213 strains and associated genera.</title>
        <authorList>
            <person name="Sun Z."/>
            <person name="Harris H.M."/>
            <person name="McCann A."/>
            <person name="Guo C."/>
            <person name="Argimon S."/>
            <person name="Zhang W."/>
            <person name="Yang X."/>
            <person name="Jeffery I.B."/>
            <person name="Cooney J.C."/>
            <person name="Kagawa T.F."/>
            <person name="Liu W."/>
            <person name="Song Y."/>
            <person name="Salvetti E."/>
            <person name="Wrobel A."/>
            <person name="Rasinkangas P."/>
            <person name="Parkhill J."/>
            <person name="Rea M.C."/>
            <person name="O'Sullivan O."/>
            <person name="Ritari J."/>
            <person name="Douillard F.P."/>
            <person name="Paul Ross R."/>
            <person name="Yang R."/>
            <person name="Briner A.E."/>
            <person name="Felis G.E."/>
            <person name="de Vos W.M."/>
            <person name="Barrangou R."/>
            <person name="Klaenhammer T.R."/>
            <person name="Caufield P.W."/>
            <person name="Cui Y."/>
            <person name="Zhang H."/>
            <person name="O'Toole P.W."/>
        </authorList>
    </citation>
    <scope>NUCLEOTIDE SEQUENCE [LARGE SCALE GENOMIC DNA]</scope>
    <source>
        <strain evidence="2 3">DSM 4864</strain>
    </source>
</reference>
<gene>
    <name evidence="2" type="ORF">FC49_GL000114</name>
</gene>
<dbReference type="CDD" id="cd04301">
    <property type="entry name" value="NAT_SF"/>
    <property type="match status" value="1"/>
</dbReference>
<sequence>MWQTKRFNELTVTDLYQILALRAQIFVVDQQRIYQDPDGRDQKAIHIFNRDEDGDIVAYARVFLKDDLVSFGRVATSAKVRGQGIGGQLLDKIMQTIQQELPGRQIEIEAQVQVEDFYKRVGFVSEGEPFIYKSTPHIKMVHEPM</sequence>
<organism evidence="2 3">
    <name type="scientific">Limosilactobacillus oris DSM 4864</name>
    <dbReference type="NCBI Taxonomy" id="1423779"/>
    <lineage>
        <taxon>Bacteria</taxon>
        <taxon>Bacillati</taxon>
        <taxon>Bacillota</taxon>
        <taxon>Bacilli</taxon>
        <taxon>Lactobacillales</taxon>
        <taxon>Lactobacillaceae</taxon>
        <taxon>Limosilactobacillus</taxon>
    </lineage>
</organism>
<dbReference type="Pfam" id="PF13673">
    <property type="entry name" value="Acetyltransf_10"/>
    <property type="match status" value="1"/>
</dbReference>
<dbReference type="InterPro" id="IPR000182">
    <property type="entry name" value="GNAT_dom"/>
</dbReference>
<dbReference type="AlphaFoldDB" id="A0A0R1WME7"/>